<dbReference type="InterPro" id="IPR002508">
    <property type="entry name" value="MurNAc-LAA_cat"/>
</dbReference>
<dbReference type="EC" id="3.5.1.28" evidence="2"/>
<reference evidence="6" key="1">
    <citation type="submission" date="2021-03" db="EMBL/GenBank/DDBJ databases">
        <title>Genome of Cognatishimia sp. F0-27.</title>
        <authorList>
            <person name="Ping X."/>
        </authorList>
    </citation>
    <scope>NUCLEOTIDE SEQUENCE [LARGE SCALE GENOMIC DNA]</scope>
    <source>
        <strain evidence="6">E313</strain>
    </source>
</reference>
<dbReference type="Gene3D" id="3.40.630.40">
    <property type="entry name" value="Zn-dependent exopeptidases"/>
    <property type="match status" value="1"/>
</dbReference>
<dbReference type="PANTHER" id="PTHR30404:SF0">
    <property type="entry name" value="N-ACETYLMURAMOYL-L-ALANINE AMIDASE AMIC"/>
    <property type="match status" value="1"/>
</dbReference>
<dbReference type="RefSeq" id="WP_227477839.1">
    <property type="nucleotide sequence ID" value="NZ_JAFMPT010000020.1"/>
</dbReference>
<name>A0ABS8ER61_9FLAO</name>
<dbReference type="PANTHER" id="PTHR30404">
    <property type="entry name" value="N-ACETYLMURAMOYL-L-ALANINE AMIDASE"/>
    <property type="match status" value="1"/>
</dbReference>
<reference evidence="6" key="2">
    <citation type="submission" date="2023-07" db="EMBL/GenBank/DDBJ databases">
        <title>Genome of Winogradskyella sp. E313.</title>
        <authorList>
            <person name="Zhou Y."/>
        </authorList>
    </citation>
    <scope>NUCLEOTIDE SEQUENCE [LARGE SCALE GENOMIC DNA]</scope>
    <source>
        <strain evidence="6">E313</strain>
    </source>
</reference>
<gene>
    <name evidence="5" type="ORF">J1C55_12150</name>
</gene>
<dbReference type="Proteomes" id="UP000778797">
    <property type="component" value="Unassembled WGS sequence"/>
</dbReference>
<evidence type="ECO:0000313" key="6">
    <source>
        <dbReference type="Proteomes" id="UP000778797"/>
    </source>
</evidence>
<protein>
    <recommendedName>
        <fullName evidence="2">N-acetylmuramoyl-L-alanine amidase</fullName>
        <ecNumber evidence="2">3.5.1.28</ecNumber>
    </recommendedName>
</protein>
<comment type="catalytic activity">
    <reaction evidence="1">
        <text>Hydrolyzes the link between N-acetylmuramoyl residues and L-amino acid residues in certain cell-wall glycopeptides.</text>
        <dbReference type="EC" id="3.5.1.28"/>
    </reaction>
</comment>
<dbReference type="Pfam" id="PF01520">
    <property type="entry name" value="Amidase_3"/>
    <property type="match status" value="1"/>
</dbReference>
<evidence type="ECO:0000256" key="1">
    <source>
        <dbReference type="ARBA" id="ARBA00001561"/>
    </source>
</evidence>
<dbReference type="SMART" id="SM00646">
    <property type="entry name" value="Ami_3"/>
    <property type="match status" value="1"/>
</dbReference>
<comment type="caution">
    <text evidence="5">The sequence shown here is derived from an EMBL/GenBank/DDBJ whole genome shotgun (WGS) entry which is preliminary data.</text>
</comment>
<proteinExistence type="predicted"/>
<dbReference type="InterPro" id="IPR050695">
    <property type="entry name" value="N-acetylmuramoyl_amidase_3"/>
</dbReference>
<evidence type="ECO:0000259" key="4">
    <source>
        <dbReference type="SMART" id="SM00646"/>
    </source>
</evidence>
<sequence>MKTHINYILVFLVVIFSIGLTPKVKAQSSADKFIVVLDAGHGDGDPGNLGNGYKEKDIALKVVLALGRELEKDNKIKVMYTRKTDVFLELHERADIANKADADLFVSIHCNSVSNSKPYGTETFVLGAKNSQRNFEVAKKENEVIFLEKDYEQNYAGFDPRSPESTIAIGIEQEIYVEQSIVLARKIEDNFVNVAKRKSRGLKQASLLVIRNTYMPSVLVELGFLTNKREGAYLNSKAGQTKMANSIKEAILSYKNEIDQNVGDRFVIDNSKTVVSTDSETEETTSQIIKNVHFKIQISASSKRVATKSYNFKGLNTITREKQGDLYKYFYGNTQDYNIAKTLKEEAKNKGYSTCFIVAYKNGKKVSVDEALKSASN</sequence>
<dbReference type="SUPFAM" id="SSF53187">
    <property type="entry name" value="Zn-dependent exopeptidases"/>
    <property type="match status" value="1"/>
</dbReference>
<keyword evidence="3" id="KW-0378">Hydrolase</keyword>
<organism evidence="5 6">
    <name type="scientific">Winogradskyella immobilis</name>
    <dbReference type="NCBI Taxonomy" id="2816852"/>
    <lineage>
        <taxon>Bacteria</taxon>
        <taxon>Pseudomonadati</taxon>
        <taxon>Bacteroidota</taxon>
        <taxon>Flavobacteriia</taxon>
        <taxon>Flavobacteriales</taxon>
        <taxon>Flavobacteriaceae</taxon>
        <taxon>Winogradskyella</taxon>
    </lineage>
</organism>
<keyword evidence="6" id="KW-1185">Reference proteome</keyword>
<feature type="domain" description="MurNAc-LAA" evidence="4">
    <location>
        <begin position="94"/>
        <end position="252"/>
    </location>
</feature>
<evidence type="ECO:0000313" key="5">
    <source>
        <dbReference type="EMBL" id="MCC1485347.1"/>
    </source>
</evidence>
<evidence type="ECO:0000256" key="3">
    <source>
        <dbReference type="ARBA" id="ARBA00022801"/>
    </source>
</evidence>
<accession>A0ABS8ER61</accession>
<evidence type="ECO:0000256" key="2">
    <source>
        <dbReference type="ARBA" id="ARBA00011901"/>
    </source>
</evidence>
<dbReference type="CDD" id="cd02696">
    <property type="entry name" value="MurNAc-LAA"/>
    <property type="match status" value="1"/>
</dbReference>
<dbReference type="EMBL" id="JAFMPT010000020">
    <property type="protein sequence ID" value="MCC1485347.1"/>
    <property type="molecule type" value="Genomic_DNA"/>
</dbReference>